<accession>A0ACB9YPP2</accession>
<sequence>MASGLFIDPTTLLRIAPVISTTCSLWFGWDQYEFLQLFLKPDIQGHSNEMLPSYFNTFFGRGARRVVGLLLTTILTSAANLRYAPDGLLHERGSFIWYSGAIAFALGHQIYVPFILPSIKAITGDAKEKNVNELKKWLYVHNWRTLTVDLAGWACCIVAAVKTLSP</sequence>
<proteinExistence type="predicted"/>
<organism evidence="1 2">
    <name type="scientific">Hypoxylon rubiginosum</name>
    <dbReference type="NCBI Taxonomy" id="110542"/>
    <lineage>
        <taxon>Eukaryota</taxon>
        <taxon>Fungi</taxon>
        <taxon>Dikarya</taxon>
        <taxon>Ascomycota</taxon>
        <taxon>Pezizomycotina</taxon>
        <taxon>Sordariomycetes</taxon>
        <taxon>Xylariomycetidae</taxon>
        <taxon>Xylariales</taxon>
        <taxon>Hypoxylaceae</taxon>
        <taxon>Hypoxylon</taxon>
    </lineage>
</organism>
<dbReference type="EMBL" id="MU393562">
    <property type="protein sequence ID" value="KAI4861086.1"/>
    <property type="molecule type" value="Genomic_DNA"/>
</dbReference>
<dbReference type="Proteomes" id="UP001497700">
    <property type="component" value="Unassembled WGS sequence"/>
</dbReference>
<protein>
    <submittedName>
        <fullName evidence="1">Integral membrane protein</fullName>
    </submittedName>
</protein>
<evidence type="ECO:0000313" key="1">
    <source>
        <dbReference type="EMBL" id="KAI4861086.1"/>
    </source>
</evidence>
<reference evidence="1 2" key="1">
    <citation type="journal article" date="2022" name="New Phytol.">
        <title>Ecological generalism drives hyperdiversity of secondary metabolite gene clusters in xylarialean endophytes.</title>
        <authorList>
            <person name="Franco M.E.E."/>
            <person name="Wisecaver J.H."/>
            <person name="Arnold A.E."/>
            <person name="Ju Y.M."/>
            <person name="Slot J.C."/>
            <person name="Ahrendt S."/>
            <person name="Moore L.P."/>
            <person name="Eastman K.E."/>
            <person name="Scott K."/>
            <person name="Konkel Z."/>
            <person name="Mondo S.J."/>
            <person name="Kuo A."/>
            <person name="Hayes R.D."/>
            <person name="Haridas S."/>
            <person name="Andreopoulos B."/>
            <person name="Riley R."/>
            <person name="LaButti K."/>
            <person name="Pangilinan J."/>
            <person name="Lipzen A."/>
            <person name="Amirebrahimi M."/>
            <person name="Yan J."/>
            <person name="Adam C."/>
            <person name="Keymanesh K."/>
            <person name="Ng V."/>
            <person name="Louie K."/>
            <person name="Northen T."/>
            <person name="Drula E."/>
            <person name="Henrissat B."/>
            <person name="Hsieh H.M."/>
            <person name="Youens-Clark K."/>
            <person name="Lutzoni F."/>
            <person name="Miadlikowska J."/>
            <person name="Eastwood D.C."/>
            <person name="Hamelin R.C."/>
            <person name="Grigoriev I.V."/>
            <person name="U'Ren J.M."/>
        </authorList>
    </citation>
    <scope>NUCLEOTIDE SEQUENCE [LARGE SCALE GENOMIC DNA]</scope>
    <source>
        <strain evidence="1 2">CBS 119005</strain>
    </source>
</reference>
<keyword evidence="2" id="KW-1185">Reference proteome</keyword>
<name>A0ACB9YPP2_9PEZI</name>
<evidence type="ECO:0000313" key="2">
    <source>
        <dbReference type="Proteomes" id="UP001497700"/>
    </source>
</evidence>
<gene>
    <name evidence="1" type="ORF">F4820DRAFT_80754</name>
</gene>
<comment type="caution">
    <text evidence="1">The sequence shown here is derived from an EMBL/GenBank/DDBJ whole genome shotgun (WGS) entry which is preliminary data.</text>
</comment>